<feature type="region of interest" description="Disordered" evidence="1">
    <location>
        <begin position="450"/>
        <end position="471"/>
    </location>
</feature>
<name>A0A2S8GJM8_9BACT</name>
<dbReference type="Gene3D" id="3.40.720.10">
    <property type="entry name" value="Alkaline Phosphatase, subunit A"/>
    <property type="match status" value="1"/>
</dbReference>
<keyword evidence="2" id="KW-0732">Signal</keyword>
<evidence type="ECO:0000256" key="1">
    <source>
        <dbReference type="SAM" id="MobiDB-lite"/>
    </source>
</evidence>
<comment type="caution">
    <text evidence="4">The sequence shown here is derived from an EMBL/GenBank/DDBJ whole genome shotgun (WGS) entry which is preliminary data.</text>
</comment>
<dbReference type="EMBL" id="PUHZ01000018">
    <property type="protein sequence ID" value="PQO44629.1"/>
    <property type="molecule type" value="Genomic_DNA"/>
</dbReference>
<evidence type="ECO:0000259" key="3">
    <source>
        <dbReference type="Pfam" id="PF00884"/>
    </source>
</evidence>
<dbReference type="CDD" id="cd16145">
    <property type="entry name" value="ARS_like"/>
    <property type="match status" value="1"/>
</dbReference>
<feature type="compositionally biased region" description="Basic residues" evidence="1">
    <location>
        <begin position="461"/>
        <end position="471"/>
    </location>
</feature>
<organism evidence="4 5">
    <name type="scientific">Blastopirellula marina</name>
    <dbReference type="NCBI Taxonomy" id="124"/>
    <lineage>
        <taxon>Bacteria</taxon>
        <taxon>Pseudomonadati</taxon>
        <taxon>Planctomycetota</taxon>
        <taxon>Planctomycetia</taxon>
        <taxon>Pirellulales</taxon>
        <taxon>Pirellulaceae</taxon>
        <taxon>Blastopirellula</taxon>
    </lineage>
</organism>
<dbReference type="AlphaFoldDB" id="A0A2S8GJM8"/>
<reference evidence="4 5" key="1">
    <citation type="submission" date="2018-02" db="EMBL/GenBank/DDBJ databases">
        <title>Comparative genomes isolates from brazilian mangrove.</title>
        <authorList>
            <person name="Araujo J.E."/>
            <person name="Taketani R.G."/>
            <person name="Silva M.C.P."/>
            <person name="Loureco M.V."/>
            <person name="Andreote F.D."/>
        </authorList>
    </citation>
    <scope>NUCLEOTIDE SEQUENCE [LARGE SCALE GENOMIC DNA]</scope>
    <source>
        <strain evidence="4 5">Nap-Phe MGV</strain>
    </source>
</reference>
<proteinExistence type="predicted"/>
<dbReference type="RefSeq" id="WP_105336803.1">
    <property type="nucleotide sequence ID" value="NZ_PUHZ01000018.1"/>
</dbReference>
<dbReference type="PANTHER" id="PTHR43751">
    <property type="entry name" value="SULFATASE"/>
    <property type="match status" value="1"/>
</dbReference>
<gene>
    <name evidence="4" type="ORF">C5Y93_17820</name>
</gene>
<dbReference type="InterPro" id="IPR017850">
    <property type="entry name" value="Alkaline_phosphatase_core_sf"/>
</dbReference>
<dbReference type="Gene3D" id="3.30.1120.10">
    <property type="match status" value="1"/>
</dbReference>
<evidence type="ECO:0000313" key="5">
    <source>
        <dbReference type="Proteomes" id="UP000237819"/>
    </source>
</evidence>
<feature type="signal peptide" evidence="2">
    <location>
        <begin position="1"/>
        <end position="23"/>
    </location>
</feature>
<dbReference type="InterPro" id="IPR000917">
    <property type="entry name" value="Sulfatase_N"/>
</dbReference>
<feature type="domain" description="Sulfatase N-terminal" evidence="3">
    <location>
        <begin position="27"/>
        <end position="357"/>
    </location>
</feature>
<dbReference type="Proteomes" id="UP000237819">
    <property type="component" value="Unassembled WGS sequence"/>
</dbReference>
<protein>
    <submittedName>
        <fullName evidence="4">N-acetylgalactosamine-6-sulfatase</fullName>
    </submittedName>
</protein>
<accession>A0A2S8GJM8</accession>
<dbReference type="SUPFAM" id="SSF53649">
    <property type="entry name" value="Alkaline phosphatase-like"/>
    <property type="match status" value="1"/>
</dbReference>
<sequence>MRSLRLSPFIFLLLLCGATSAFAAEKPNIIFVMADDLGYGDLGCFGQQKIATPNLDEMAQEGMRLTNFYAGCTVCAPSRCVLMTGLHTGHCYIRGNAKDNLRPTDVTVAKVLKEAGYQTALIGKWGLGHEGSTGVPTRQGFDYFYGYLDQTHAHNYYPTFLMRNEERVPLRNVPLKEGPWGQGIAKEKIDYSHDLCMEEALKWIDGAAKKDAPFFLYLALTLPHANNEAGKAGMEVPEYGDYADKDWPEPQKGHAAMISRIDRDLGRLFAKLKADGIDDNTLVIFTSDNGPHREGGNDPDFADSNGPLQGIKRSLHEGGIRVPTIVRWPGHVKAGSESDFAGAFWDVMPTLAAVAGVSDKVPSDIDGISFLPTIEGKGNQPQHDYLYWAFYEGGGAQAVRQGDWKAIQQPINTPVRLYNLKNDLGEEHDLAADNPEKVAEMSKLMAAAYSPSESWKFPQPKPKKNNAKGAK</sequence>
<dbReference type="InterPro" id="IPR052701">
    <property type="entry name" value="GAG_Ulvan_Degrading_Sulfatases"/>
</dbReference>
<evidence type="ECO:0000313" key="4">
    <source>
        <dbReference type="EMBL" id="PQO44629.1"/>
    </source>
</evidence>
<evidence type="ECO:0000256" key="2">
    <source>
        <dbReference type="SAM" id="SignalP"/>
    </source>
</evidence>
<dbReference type="Pfam" id="PF00884">
    <property type="entry name" value="Sulfatase"/>
    <property type="match status" value="1"/>
</dbReference>
<feature type="chain" id="PRO_5015708401" evidence="2">
    <location>
        <begin position="24"/>
        <end position="471"/>
    </location>
</feature>
<dbReference type="PANTHER" id="PTHR43751:SF3">
    <property type="entry name" value="SULFATASE N-TERMINAL DOMAIN-CONTAINING PROTEIN"/>
    <property type="match status" value="1"/>
</dbReference>
<dbReference type="OrthoDB" id="9783154at2"/>